<dbReference type="EMBL" id="CP123759">
    <property type="protein sequence ID" value="WGO84506.1"/>
    <property type="molecule type" value="Genomic_DNA"/>
</dbReference>
<feature type="region of interest" description="Disordered" evidence="1">
    <location>
        <begin position="162"/>
        <end position="188"/>
    </location>
</feature>
<dbReference type="EMBL" id="CP123759">
    <property type="protein sequence ID" value="WGO83164.1"/>
    <property type="molecule type" value="Genomic_DNA"/>
</dbReference>
<organism evidence="4 5">
    <name type="scientific">Arsenophonus apicola</name>
    <dbReference type="NCBI Taxonomy" id="2879119"/>
    <lineage>
        <taxon>Bacteria</taxon>
        <taxon>Pseudomonadati</taxon>
        <taxon>Pseudomonadota</taxon>
        <taxon>Gammaproteobacteria</taxon>
        <taxon>Enterobacterales</taxon>
        <taxon>Morganellaceae</taxon>
        <taxon>Arsenophonus</taxon>
    </lineage>
</organism>
<keyword evidence="5" id="KW-1185">Reference proteome</keyword>
<feature type="domain" description="Bacteriophage lambda Replication protein O N-terminal" evidence="2">
    <location>
        <begin position="22"/>
        <end position="115"/>
    </location>
</feature>
<evidence type="ECO:0000256" key="1">
    <source>
        <dbReference type="SAM" id="MobiDB-lite"/>
    </source>
</evidence>
<sequence>MAATVTSLDDYKVKNEVRENAVAEIENGYTRIAHELLEAVMLAGLTQHQLLVFLAIARKTYGYQKKSDWISNEQLSHLTGILPHKCSAAKSALIKRKILTTSCRSVGINKNLDEWLNISSPKEKTLPKSGKKIKHYPNQVNLPESGKKSLPELGNRLYPNQVNTKDNITKDSKYNNTPLTPHEGNDEKLISNNRKTKIPYQEILQVYNETVGDRLPNAELLNDKRKQAIGKFWKELKNPSVDAARNYFEVFVETANPWYFGENDRGWRASFDYLLRPDTVTKTREGAL</sequence>
<protein>
    <submittedName>
        <fullName evidence="4">Replication protein</fullName>
    </submittedName>
</protein>
<dbReference type="Pfam" id="PF04492">
    <property type="entry name" value="Phage_rep_O"/>
    <property type="match status" value="1"/>
</dbReference>
<dbReference type="InterPro" id="IPR006497">
    <property type="entry name" value="Phage_lambda_VrpO_N"/>
</dbReference>
<evidence type="ECO:0000313" key="3">
    <source>
        <dbReference type="EMBL" id="WGO83164.1"/>
    </source>
</evidence>
<evidence type="ECO:0000313" key="5">
    <source>
        <dbReference type="Proteomes" id="UP001231859"/>
    </source>
</evidence>
<evidence type="ECO:0000313" key="4">
    <source>
        <dbReference type="EMBL" id="WGO84506.1"/>
    </source>
</evidence>
<reference evidence="4 5" key="1">
    <citation type="submission" date="2023-04" db="EMBL/GenBank/DDBJ databases">
        <title>Genome dynamics across the evolutionary transition to endosymbiosis.</title>
        <authorList>
            <person name="Siozios S."/>
            <person name="Nadal-Jimenez P."/>
            <person name="Azagi T."/>
            <person name="Sprong H."/>
            <person name="Frost C.L."/>
            <person name="Parratt S.R."/>
            <person name="Taylor G."/>
            <person name="Brettell L."/>
            <person name="Lew K.C."/>
            <person name="Croft L."/>
            <person name="King K.C."/>
            <person name="Brockhurst M.A."/>
            <person name="Hypsa V."/>
            <person name="Novakova E."/>
            <person name="Darby A.C."/>
            <person name="Hurst G.D.D."/>
        </authorList>
    </citation>
    <scope>NUCLEOTIDE SEQUENCE [LARGE SCALE GENOMIC DNA]</scope>
    <source>
        <strain evidence="5">aApi_AU</strain>
        <strain evidence="4">AApi_AU</strain>
    </source>
</reference>
<evidence type="ECO:0000259" key="2">
    <source>
        <dbReference type="Pfam" id="PF04492"/>
    </source>
</evidence>
<dbReference type="RefSeq" id="WP_280937827.1">
    <property type="nucleotide sequence ID" value="NZ_CP123759.1"/>
</dbReference>
<name>A0ABY8P6E7_9GAMM</name>
<dbReference type="Proteomes" id="UP001231859">
    <property type="component" value="Chromosome"/>
</dbReference>
<dbReference type="InterPro" id="IPR036388">
    <property type="entry name" value="WH-like_DNA-bd_sf"/>
</dbReference>
<dbReference type="NCBIfam" id="TIGR01610">
    <property type="entry name" value="phage_O_Nterm"/>
    <property type="match status" value="1"/>
</dbReference>
<gene>
    <name evidence="4" type="ORF">QG404_06410</name>
    <name evidence="3" type="ORF">QG404_12585</name>
</gene>
<accession>A0ABY8P6E7</accession>
<proteinExistence type="predicted"/>
<dbReference type="Gene3D" id="1.10.10.10">
    <property type="entry name" value="Winged helix-like DNA-binding domain superfamily/Winged helix DNA-binding domain"/>
    <property type="match status" value="1"/>
</dbReference>